<dbReference type="OrthoDB" id="412647at2759"/>
<evidence type="ECO:0000313" key="13">
    <source>
        <dbReference type="Proteomes" id="UP000620104"/>
    </source>
</evidence>
<dbReference type="FunFam" id="2.60.120.200:FF:000140">
    <property type="entry name" value="Beta-glucan synthesis-associated protein"/>
    <property type="match status" value="1"/>
</dbReference>
<dbReference type="AlphaFoldDB" id="A0A8H3U0A1"/>
<dbReference type="GO" id="GO:0006078">
    <property type="term" value="P:(1-&gt;6)-beta-D-glucan biosynthetic process"/>
    <property type="evidence" value="ECO:0007669"/>
    <property type="project" value="TreeGrafter"/>
</dbReference>
<evidence type="ECO:0000256" key="3">
    <source>
        <dbReference type="ARBA" id="ARBA00022692"/>
    </source>
</evidence>
<keyword evidence="4" id="KW-0735">Signal-anchor</keyword>
<evidence type="ECO:0000256" key="1">
    <source>
        <dbReference type="ARBA" id="ARBA00004606"/>
    </source>
</evidence>
<dbReference type="Gene3D" id="2.60.120.200">
    <property type="match status" value="2"/>
</dbReference>
<dbReference type="Proteomes" id="UP000620104">
    <property type="component" value="Unassembled WGS sequence"/>
</dbReference>
<evidence type="ECO:0000256" key="8">
    <source>
        <dbReference type="ARBA" id="ARBA00023316"/>
    </source>
</evidence>
<dbReference type="Pfam" id="PF03935">
    <property type="entry name" value="SKN1_KRE6_Sbg1"/>
    <property type="match status" value="1"/>
</dbReference>
<evidence type="ECO:0000256" key="9">
    <source>
        <dbReference type="SAM" id="MobiDB-lite"/>
    </source>
</evidence>
<evidence type="ECO:0000313" key="12">
    <source>
        <dbReference type="EMBL" id="GHJ90470.1"/>
    </source>
</evidence>
<sequence>MSHNPFRDYLEDDRSDLAPLRRVSSSAEMSTFGYSPNPNHGMYSNSPTPSEKHAVFASTNQVSAMLNDLDDTAEEAWERTVNEKDSVNAFSARGWMNIGALVLIVAALIGVFCVLPVTTQVRSDRREQGRIEQGGINDWSYNLGGINATGQRPAQPRELIDPDTPLELYTRTGFDGKQWSLKFSDEFNVDGRTFFPGDDPFWEAVDLHYHGTNDWEWYDPSAAHTEGGSLIITQTMEPIHNLNFKSAMIQGWNKVCFYGSMYFEVSVSLPGNNYVGGFWPGIWTFGNLGRAGYTGTTDGTWPYTYDSCDTGILPNQTWVNGTGPEAALSSGGNGGSLSYLPGMRWNNCLCPGQESEHPGPNLTIGRAAPEIDAVEAQIRVRDAKGEVSQSFQIAPFDARYEVPNATHEIYDPSVTFLNSYWGSTYQQAVSYLTDVESQYYVENSPAFGVFGFEYVGNENTRGDNYITWVANGRPSWTMHAESIGPNPEADIGQRLVSEEPMYLILNFGLSNNFQSVTFNQLKWPARMAIDYVRVWQSDEFGKMGCDPPERPTAKYIADHLDVYSDPNITVWQDTKYPWPRNRLQHGCDD</sequence>
<comment type="subcellular location">
    <subcellularLocation>
        <location evidence="1">Membrane</location>
        <topology evidence="1">Single-pass type II membrane protein</topology>
    </subcellularLocation>
</comment>
<dbReference type="InterPro" id="IPR005629">
    <property type="entry name" value="Skn1/Kre6/Sbg1"/>
</dbReference>
<keyword evidence="7" id="KW-0325">Glycoprotein</keyword>
<feature type="region of interest" description="Disordered" evidence="9">
    <location>
        <begin position="28"/>
        <end position="51"/>
    </location>
</feature>
<evidence type="ECO:0000256" key="4">
    <source>
        <dbReference type="ARBA" id="ARBA00022968"/>
    </source>
</evidence>
<comment type="caution">
    <text evidence="12">The sequence shown here is derived from an EMBL/GenBank/DDBJ whole genome shotgun (WGS) entry which is preliminary data.</text>
</comment>
<evidence type="ECO:0000256" key="5">
    <source>
        <dbReference type="ARBA" id="ARBA00022989"/>
    </source>
</evidence>
<dbReference type="PANTHER" id="PTHR31361:SF15">
    <property type="entry name" value="GH16 DOMAIN-CONTAINING PROTEIN"/>
    <property type="match status" value="1"/>
</dbReference>
<reference evidence="12" key="1">
    <citation type="submission" date="2020-07" db="EMBL/GenBank/DDBJ databases">
        <title>Draft Genome Sequence of a Deep-Sea Yeast, Naganishia (Cryptococcus) liquefaciens strain N6.</title>
        <authorList>
            <person name="Han Y.W."/>
            <person name="Kajitani R."/>
            <person name="Morimoto H."/>
            <person name="Parhat M."/>
            <person name="Tsubouchi H."/>
            <person name="Bakenova O."/>
            <person name="Ogata M."/>
            <person name="Argunhan B."/>
            <person name="Aoki R."/>
            <person name="Kajiwara S."/>
            <person name="Itoh T."/>
            <person name="Iwasaki H."/>
        </authorList>
    </citation>
    <scope>NUCLEOTIDE SEQUENCE</scope>
    <source>
        <strain evidence="12">N6</strain>
    </source>
</reference>
<comment type="similarity">
    <text evidence="2">Belongs to the SKN1/KRE6 family.</text>
</comment>
<evidence type="ECO:0000256" key="7">
    <source>
        <dbReference type="ARBA" id="ARBA00023180"/>
    </source>
</evidence>
<accession>A0A8H3U0A1</accession>
<evidence type="ECO:0000256" key="6">
    <source>
        <dbReference type="ARBA" id="ARBA00023136"/>
    </source>
</evidence>
<dbReference type="GO" id="GO:0015926">
    <property type="term" value="F:glucosidase activity"/>
    <property type="evidence" value="ECO:0007669"/>
    <property type="project" value="TreeGrafter"/>
</dbReference>
<evidence type="ECO:0000256" key="2">
    <source>
        <dbReference type="ARBA" id="ARBA00010962"/>
    </source>
</evidence>
<proteinExistence type="inferred from homology"/>
<dbReference type="InterPro" id="IPR000757">
    <property type="entry name" value="Beta-glucanase-like"/>
</dbReference>
<dbReference type="InterPro" id="IPR013320">
    <property type="entry name" value="ConA-like_dom_sf"/>
</dbReference>
<gene>
    <name evidence="12" type="ORF">NliqN6_6872</name>
</gene>
<feature type="transmembrane region" description="Helical" evidence="10">
    <location>
        <begin position="94"/>
        <end position="117"/>
    </location>
</feature>
<keyword evidence="13" id="KW-1185">Reference proteome</keyword>
<protein>
    <recommendedName>
        <fullName evidence="11">GH16 domain-containing protein</fullName>
    </recommendedName>
</protein>
<keyword evidence="6 10" id="KW-0472">Membrane</keyword>
<dbReference type="PANTHER" id="PTHR31361">
    <property type="entry name" value="BETA-GLUCAN SYNTHESIS-ASSOCIATED PROTEIN KRE6-RELATED"/>
    <property type="match status" value="1"/>
</dbReference>
<feature type="domain" description="GH16" evidence="11">
    <location>
        <begin position="159"/>
        <end position="540"/>
    </location>
</feature>
<organism evidence="12 13">
    <name type="scientific">Naganishia liquefaciens</name>
    <dbReference type="NCBI Taxonomy" id="104408"/>
    <lineage>
        <taxon>Eukaryota</taxon>
        <taxon>Fungi</taxon>
        <taxon>Dikarya</taxon>
        <taxon>Basidiomycota</taxon>
        <taxon>Agaricomycotina</taxon>
        <taxon>Tremellomycetes</taxon>
        <taxon>Filobasidiales</taxon>
        <taxon>Filobasidiaceae</taxon>
        <taxon>Naganishia</taxon>
    </lineage>
</organism>
<dbReference type="GO" id="GO:0005789">
    <property type="term" value="C:endoplasmic reticulum membrane"/>
    <property type="evidence" value="ECO:0007669"/>
    <property type="project" value="TreeGrafter"/>
</dbReference>
<evidence type="ECO:0000256" key="10">
    <source>
        <dbReference type="SAM" id="Phobius"/>
    </source>
</evidence>
<dbReference type="GO" id="GO:0005886">
    <property type="term" value="C:plasma membrane"/>
    <property type="evidence" value="ECO:0007669"/>
    <property type="project" value="TreeGrafter"/>
</dbReference>
<name>A0A8H3U0A1_9TREE</name>
<dbReference type="GO" id="GO:0031505">
    <property type="term" value="P:fungal-type cell wall organization"/>
    <property type="evidence" value="ECO:0007669"/>
    <property type="project" value="TreeGrafter"/>
</dbReference>
<dbReference type="EMBL" id="BLZA01000058">
    <property type="protein sequence ID" value="GHJ90470.1"/>
    <property type="molecule type" value="Genomic_DNA"/>
</dbReference>
<feature type="compositionally biased region" description="Polar residues" evidence="9">
    <location>
        <begin position="28"/>
        <end position="49"/>
    </location>
</feature>
<keyword evidence="8" id="KW-0961">Cell wall biogenesis/degradation</keyword>
<dbReference type="PROSITE" id="PS51762">
    <property type="entry name" value="GH16_2"/>
    <property type="match status" value="1"/>
</dbReference>
<keyword evidence="5 10" id="KW-1133">Transmembrane helix</keyword>
<keyword evidence="3 10" id="KW-0812">Transmembrane</keyword>
<dbReference type="SUPFAM" id="SSF49899">
    <property type="entry name" value="Concanavalin A-like lectins/glucanases"/>
    <property type="match status" value="1"/>
</dbReference>
<evidence type="ECO:0000259" key="11">
    <source>
        <dbReference type="PROSITE" id="PS51762"/>
    </source>
</evidence>